<keyword evidence="8" id="KW-0560">Oxidoreductase</keyword>
<reference evidence="10" key="1">
    <citation type="submission" date="2011-11" db="EMBL/GenBank/DDBJ databases">
        <title>The Genome Sequence of Fusarium oxysporum PHW808.</title>
        <authorList>
            <consortium name="The Broad Institute Genome Sequencing Platform"/>
            <person name="Ma L.-J."/>
            <person name="Gale L.R."/>
            <person name="Schwartz D.C."/>
            <person name="Zhou S."/>
            <person name="Corby-Kistler H."/>
            <person name="Young S.K."/>
            <person name="Zeng Q."/>
            <person name="Gargeya S."/>
            <person name="Fitzgerald M."/>
            <person name="Haas B."/>
            <person name="Abouelleil A."/>
            <person name="Alvarado L."/>
            <person name="Arachchi H.M."/>
            <person name="Berlin A."/>
            <person name="Brown A."/>
            <person name="Chapman S.B."/>
            <person name="Chen Z."/>
            <person name="Dunbar C."/>
            <person name="Freedman E."/>
            <person name="Gearin G."/>
            <person name="Goldberg J."/>
            <person name="Griggs A."/>
            <person name="Gujja S."/>
            <person name="Heiman D."/>
            <person name="Howarth C."/>
            <person name="Larson L."/>
            <person name="Lui A."/>
            <person name="MacDonald P.J.P."/>
            <person name="Montmayeur A."/>
            <person name="Murphy C."/>
            <person name="Neiman D."/>
            <person name="Pearson M."/>
            <person name="Priest M."/>
            <person name="Roberts A."/>
            <person name="Saif S."/>
            <person name="Shea T."/>
            <person name="Shenoy N."/>
            <person name="Sisk P."/>
            <person name="Stolte C."/>
            <person name="Sykes S."/>
            <person name="Wortman J."/>
            <person name="Nusbaum C."/>
            <person name="Birren B."/>
        </authorList>
    </citation>
    <scope>NUCLEOTIDE SEQUENCE [LARGE SCALE GENOMIC DNA]</scope>
    <source>
        <strain evidence="10">54008</strain>
    </source>
</reference>
<evidence type="ECO:0000256" key="3">
    <source>
        <dbReference type="ARBA" id="ARBA00022617"/>
    </source>
</evidence>
<proteinExistence type="inferred from homology"/>
<evidence type="ECO:0000256" key="5">
    <source>
        <dbReference type="ARBA" id="ARBA00023004"/>
    </source>
</evidence>
<dbReference type="PRINTS" id="PR00465">
    <property type="entry name" value="EP450IV"/>
</dbReference>
<dbReference type="GO" id="GO:0005506">
    <property type="term" value="F:iron ion binding"/>
    <property type="evidence" value="ECO:0007669"/>
    <property type="project" value="InterPro"/>
</dbReference>
<dbReference type="InterPro" id="IPR036396">
    <property type="entry name" value="Cyt_P450_sf"/>
</dbReference>
<dbReference type="PROSITE" id="PS00086">
    <property type="entry name" value="CYTOCHROME_P450"/>
    <property type="match status" value="1"/>
</dbReference>
<dbReference type="InterPro" id="IPR050121">
    <property type="entry name" value="Cytochrome_P450_monoxygenase"/>
</dbReference>
<dbReference type="EMBL" id="KK033462">
    <property type="protein sequence ID" value="EXL66326.1"/>
    <property type="molecule type" value="Genomic_DNA"/>
</dbReference>
<dbReference type="PANTHER" id="PTHR24305">
    <property type="entry name" value="CYTOCHROME P450"/>
    <property type="match status" value="1"/>
</dbReference>
<dbReference type="InterPro" id="IPR002403">
    <property type="entry name" value="Cyt_P450_E_grp-IV"/>
</dbReference>
<evidence type="ECO:0000256" key="2">
    <source>
        <dbReference type="ARBA" id="ARBA00010617"/>
    </source>
</evidence>
<feature type="transmembrane region" description="Helical" evidence="9">
    <location>
        <begin position="12"/>
        <end position="37"/>
    </location>
</feature>
<dbReference type="GO" id="GO:0020037">
    <property type="term" value="F:heme binding"/>
    <property type="evidence" value="ECO:0007669"/>
    <property type="project" value="InterPro"/>
</dbReference>
<sequence>MAILARQHFSDLKFTLFYITALLSILHLGCHILYTLFLSPLRHIPGPFWAKFTDLWHAKQIRTGKEHAVLYNLHQRYGPVVRLGPSKLSITDSHALRTIYNVSAPFPKDQYYEPFNTAGVRVDVFTEKSDSRHGKHKRQFSRVYSAVGVQVVDGNADASIDKFISRLKQTNGQNINLSNWLERCNDEIFHYIDEFVLKAHLWGMIPTLSWILKPLQSIRDRIIPKKHSGNIIERAIKSYFDSMSSASDSLAEKPQRNIASKLLNIQATNSSNGLNDAEVMHLITFGLTAGTTDGGTWLSSILWHLMHNRDVLDKLMIELQEKFRKGELSRICSAQQAATCTYLDAVLQESLRMLPPLGGILPRTVPKGGMEVCGFKIPPGVMVGVPAYATQRLEEYFGSDPFSFRPERWLEGNRLPDMSRLSFGFGTGSRTCLGKNLGWLTMRKIVPSLLLALDIETPDPDIAWEVVAGAGIHTHKFYARVRARE</sequence>
<dbReference type="GO" id="GO:0016705">
    <property type="term" value="F:oxidoreductase activity, acting on paired donors, with incorporation or reduction of molecular oxygen"/>
    <property type="evidence" value="ECO:0007669"/>
    <property type="project" value="InterPro"/>
</dbReference>
<dbReference type="Proteomes" id="UP000030676">
    <property type="component" value="Unassembled WGS sequence"/>
</dbReference>
<comment type="similarity">
    <text evidence="2 8">Belongs to the cytochrome P450 family.</text>
</comment>
<reference evidence="10" key="2">
    <citation type="submission" date="2014-03" db="EMBL/GenBank/DDBJ databases">
        <title>The Genome Annotation of Fusarium oxysporum PHW808.</title>
        <authorList>
            <consortium name="The Broad Institute Genomics Platform"/>
            <person name="Ma L.-J."/>
            <person name="Corby-Kistler H."/>
            <person name="Broz K."/>
            <person name="Gale L.R."/>
            <person name="Jonkers W."/>
            <person name="O'Donnell K."/>
            <person name="Ploetz R."/>
            <person name="Steinberg C."/>
            <person name="Schwartz D.C."/>
            <person name="VanEtten H."/>
            <person name="Zhou S."/>
            <person name="Young S.K."/>
            <person name="Zeng Q."/>
            <person name="Gargeya S."/>
            <person name="Fitzgerald M."/>
            <person name="Abouelleil A."/>
            <person name="Alvarado L."/>
            <person name="Chapman S.B."/>
            <person name="Gainer-Dewar J."/>
            <person name="Goldberg J."/>
            <person name="Griggs A."/>
            <person name="Gujja S."/>
            <person name="Hansen M."/>
            <person name="Howarth C."/>
            <person name="Imamovic A."/>
            <person name="Ireland A."/>
            <person name="Larimer J."/>
            <person name="McCowan C."/>
            <person name="Murphy C."/>
            <person name="Pearson M."/>
            <person name="Poon T.W."/>
            <person name="Priest M."/>
            <person name="Roberts A."/>
            <person name="Saif S."/>
            <person name="Shea T."/>
            <person name="Sykes S."/>
            <person name="Wortman J."/>
            <person name="Nusbaum C."/>
            <person name="Birren B."/>
        </authorList>
    </citation>
    <scope>NUCLEOTIDE SEQUENCE</scope>
    <source>
        <strain evidence="10">54008</strain>
    </source>
</reference>
<dbReference type="Gene3D" id="1.10.630.10">
    <property type="entry name" value="Cytochrome P450"/>
    <property type="match status" value="1"/>
</dbReference>
<accession>X0H2T6</accession>
<dbReference type="PANTHER" id="PTHR24305:SF166">
    <property type="entry name" value="CYTOCHROME P450 12A4, MITOCHONDRIAL-RELATED"/>
    <property type="match status" value="1"/>
</dbReference>
<evidence type="ECO:0000256" key="6">
    <source>
        <dbReference type="ARBA" id="ARBA00023033"/>
    </source>
</evidence>
<keyword evidence="6 8" id="KW-0503">Monooxygenase</keyword>
<name>X0H2T6_FUSOX</name>
<dbReference type="GO" id="GO:0004497">
    <property type="term" value="F:monooxygenase activity"/>
    <property type="evidence" value="ECO:0007669"/>
    <property type="project" value="UniProtKB-KW"/>
</dbReference>
<dbReference type="InterPro" id="IPR017972">
    <property type="entry name" value="Cyt_P450_CS"/>
</dbReference>
<dbReference type="SUPFAM" id="SSF48264">
    <property type="entry name" value="Cytochrome P450"/>
    <property type="match status" value="1"/>
</dbReference>
<dbReference type="Pfam" id="PF00067">
    <property type="entry name" value="p450"/>
    <property type="match status" value="1"/>
</dbReference>
<evidence type="ECO:0000256" key="8">
    <source>
        <dbReference type="RuleBase" id="RU000461"/>
    </source>
</evidence>
<dbReference type="AlphaFoldDB" id="X0H2T6"/>
<evidence type="ECO:0000256" key="9">
    <source>
        <dbReference type="SAM" id="Phobius"/>
    </source>
</evidence>
<evidence type="ECO:0000256" key="1">
    <source>
        <dbReference type="ARBA" id="ARBA00001971"/>
    </source>
</evidence>
<keyword evidence="5 7" id="KW-0408">Iron</keyword>
<comment type="cofactor">
    <cofactor evidence="1 7">
        <name>heme</name>
        <dbReference type="ChEBI" id="CHEBI:30413"/>
    </cofactor>
</comment>
<organism evidence="10">
    <name type="scientific">Fusarium oxysporum f. sp. conglutinans race 2 54008</name>
    <dbReference type="NCBI Taxonomy" id="1089457"/>
    <lineage>
        <taxon>Eukaryota</taxon>
        <taxon>Fungi</taxon>
        <taxon>Dikarya</taxon>
        <taxon>Ascomycota</taxon>
        <taxon>Pezizomycotina</taxon>
        <taxon>Sordariomycetes</taxon>
        <taxon>Hypocreomycetidae</taxon>
        <taxon>Hypocreales</taxon>
        <taxon>Nectriaceae</taxon>
        <taxon>Fusarium</taxon>
        <taxon>Fusarium oxysporum species complex</taxon>
    </lineage>
</organism>
<keyword evidence="3 7" id="KW-0349">Heme</keyword>
<keyword evidence="9" id="KW-0812">Transmembrane</keyword>
<evidence type="ECO:0000256" key="4">
    <source>
        <dbReference type="ARBA" id="ARBA00022723"/>
    </source>
</evidence>
<evidence type="ECO:0000313" key="10">
    <source>
        <dbReference type="EMBL" id="EXL66326.1"/>
    </source>
</evidence>
<keyword evidence="4 7" id="KW-0479">Metal-binding</keyword>
<evidence type="ECO:0000256" key="7">
    <source>
        <dbReference type="PIRSR" id="PIRSR602403-1"/>
    </source>
</evidence>
<protein>
    <recommendedName>
        <fullName evidence="11">Cytochrome P450</fullName>
    </recommendedName>
</protein>
<feature type="binding site" description="axial binding residue" evidence="7">
    <location>
        <position position="432"/>
    </location>
    <ligand>
        <name>heme</name>
        <dbReference type="ChEBI" id="CHEBI:30413"/>
    </ligand>
    <ligandPart>
        <name>Fe</name>
        <dbReference type="ChEBI" id="CHEBI:18248"/>
    </ligandPart>
</feature>
<dbReference type="HOGENOM" id="CLU_001570_14_0_1"/>
<dbReference type="InterPro" id="IPR001128">
    <property type="entry name" value="Cyt_P450"/>
</dbReference>
<keyword evidence="9" id="KW-0472">Membrane</keyword>
<evidence type="ECO:0008006" key="11">
    <source>
        <dbReference type="Google" id="ProtNLM"/>
    </source>
</evidence>
<gene>
    <name evidence="10" type="ORF">FOPG_17492</name>
</gene>
<keyword evidence="9" id="KW-1133">Transmembrane helix</keyword>